<name>A0A2L1U3M5_9BACL</name>
<reference evidence="2 5" key="2">
    <citation type="journal article" date="2020" name="Int. J. Med. Microbiol.">
        <title>Discovery of Paenibacillus larvae ERIC V: Phenotypic and genomic comparison to genotypes ERIC I-IV reveal different inventories of virulence factors which correlate with epidemiological prevalences of American Foulbrood.</title>
        <authorList>
            <person name="Beims H."/>
            <person name="Bunk B."/>
            <person name="Erler S."/>
            <person name="Mohr K.I."/>
            <person name="Sproer C."/>
            <person name="Pradella S."/>
            <person name="Gunther G."/>
            <person name="Rohde M."/>
            <person name="von der Ohe W."/>
            <person name="Steinert M."/>
        </authorList>
    </citation>
    <scope>NUCLEOTIDE SEQUENCE</scope>
    <source>
        <strain evidence="2">Eric_III</strain>
        <strain evidence="3">Eric_V</strain>
    </source>
</reference>
<accession>A0A8B6WUR6</accession>
<organism evidence="2 4">
    <name type="scientific">Paenibacillus larvae subsp. larvae</name>
    <dbReference type="NCBI Taxonomy" id="147375"/>
    <lineage>
        <taxon>Bacteria</taxon>
        <taxon>Bacillati</taxon>
        <taxon>Bacillota</taxon>
        <taxon>Bacilli</taxon>
        <taxon>Bacillales</taxon>
        <taxon>Paenibacillaceae</taxon>
        <taxon>Paenibacillus</taxon>
    </lineage>
</organism>
<proteinExistence type="predicted"/>
<accession>A0A2L1U3M5</accession>
<feature type="region of interest" description="Disordered" evidence="1">
    <location>
        <begin position="1"/>
        <end position="29"/>
    </location>
</feature>
<accession>A0A6C0QXG0</accession>
<evidence type="ECO:0000256" key="1">
    <source>
        <dbReference type="SAM" id="MobiDB-lite"/>
    </source>
</evidence>
<dbReference type="STRING" id="147375.BXP28_09745"/>
<evidence type="ECO:0000313" key="4">
    <source>
        <dbReference type="Proteomes" id="UP000239833"/>
    </source>
</evidence>
<evidence type="ECO:0000313" key="5">
    <source>
        <dbReference type="Proteomes" id="UP000464330"/>
    </source>
</evidence>
<dbReference type="AlphaFoldDB" id="A0A2L1U3M5"/>
<dbReference type="RefSeq" id="WP_023482771.1">
    <property type="nucleotide sequence ID" value="NZ_CP019651.1"/>
</dbReference>
<dbReference type="Proteomes" id="UP000239833">
    <property type="component" value="Chromosome"/>
</dbReference>
<evidence type="ECO:0000313" key="3">
    <source>
        <dbReference type="EMBL" id="QHZ52896.1"/>
    </source>
</evidence>
<dbReference type="Proteomes" id="UP000464330">
    <property type="component" value="Chromosome"/>
</dbReference>
<sequence length="110" mass="12743">MNPDEKKAAGPDQNEASQQAEATKDDQEDVYLSDEEWNDMIQFLSASKVEEFKLIGYEHVTVDEIWECISDKYKKPGIPPLHQVVNDILSLKATQFMNWLTINAYKQPYF</sequence>
<dbReference type="GeneID" id="89153334"/>
<dbReference type="Pfam" id="PF13797">
    <property type="entry name" value="Post_transc_reg"/>
    <property type="match status" value="1"/>
</dbReference>
<evidence type="ECO:0000313" key="2">
    <source>
        <dbReference type="EMBL" id="AVF27478.1"/>
    </source>
</evidence>
<gene>
    <name evidence="2" type="ORF">ERICIII_03367</name>
    <name evidence="3" type="ORF">ERICV_03801</name>
</gene>
<dbReference type="EMBL" id="CP019655">
    <property type="protein sequence ID" value="AVF27478.1"/>
    <property type="molecule type" value="Genomic_DNA"/>
</dbReference>
<dbReference type="InterPro" id="IPR025716">
    <property type="entry name" value="Post-transcriptional_regulator"/>
</dbReference>
<dbReference type="EMBL" id="CP019717">
    <property type="protein sequence ID" value="QHZ52896.1"/>
    <property type="molecule type" value="Genomic_DNA"/>
</dbReference>
<protein>
    <submittedName>
        <fullName evidence="2">Post-transcriptional regulator-like protein</fullName>
    </submittedName>
</protein>
<reference evidence="4" key="1">
    <citation type="submission" date="2017-02" db="EMBL/GenBank/DDBJ databases">
        <title>Delineation of Paenibacillus larvae strains originating from foulbrood outbreaks.</title>
        <authorList>
            <person name="Beims H."/>
            <person name="Bunk B."/>
            <person name="Sproeer C."/>
            <person name="Mohr K.I."/>
            <person name="Pradella S."/>
            <person name="Guenther G."/>
            <person name="Rohde M."/>
            <person name="von der Ohe W."/>
            <person name="Steinert M."/>
        </authorList>
    </citation>
    <scope>NUCLEOTIDE SEQUENCE [LARGE SCALE GENOMIC DNA]</scope>
    <source>
        <strain evidence="4">Eric_III</strain>
    </source>
</reference>